<proteinExistence type="predicted"/>
<organism evidence="1 2">
    <name type="scientific">Diphasiastrum complanatum</name>
    <name type="common">Issler's clubmoss</name>
    <name type="synonym">Lycopodium complanatum</name>
    <dbReference type="NCBI Taxonomy" id="34168"/>
    <lineage>
        <taxon>Eukaryota</taxon>
        <taxon>Viridiplantae</taxon>
        <taxon>Streptophyta</taxon>
        <taxon>Embryophyta</taxon>
        <taxon>Tracheophyta</taxon>
        <taxon>Lycopodiopsida</taxon>
        <taxon>Lycopodiales</taxon>
        <taxon>Lycopodiaceae</taxon>
        <taxon>Lycopodioideae</taxon>
        <taxon>Diphasiastrum</taxon>
    </lineage>
</organism>
<keyword evidence="2" id="KW-1185">Reference proteome</keyword>
<comment type="caution">
    <text evidence="1">The sequence shown here is derived from an EMBL/GenBank/DDBJ whole genome shotgun (WGS) entry which is preliminary data.</text>
</comment>
<accession>A0ACC2BK96</accession>
<dbReference type="Proteomes" id="UP001162992">
    <property type="component" value="Chromosome 15"/>
</dbReference>
<gene>
    <name evidence="1" type="ORF">O6H91_15G079800</name>
</gene>
<protein>
    <submittedName>
        <fullName evidence="1">Uncharacterized protein</fullName>
    </submittedName>
</protein>
<sequence length="209" mass="24337">MGDTPKRNRHSVSLSPRRGRSRSPSPAYNSHRDDGQKEEDATNPGNNLYVTGLSTRVTEQDLEEFLSREGKVVECRLVVDPRTRASRGFGFVRMETLEDADRCIKYLDRSTLEGRIISIEKARRKRARTPTPGQYLGVPVALRGRNRGYGGDYRDRRGEYRDSYSSRRSPEYSPYRSGRGDRNRSPRYSPYRSNRRDRSRSPYYSPYRR</sequence>
<name>A0ACC2BK96_DIPCM</name>
<evidence type="ECO:0000313" key="2">
    <source>
        <dbReference type="Proteomes" id="UP001162992"/>
    </source>
</evidence>
<dbReference type="EMBL" id="CM055106">
    <property type="protein sequence ID" value="KAJ7530122.1"/>
    <property type="molecule type" value="Genomic_DNA"/>
</dbReference>
<evidence type="ECO:0000313" key="1">
    <source>
        <dbReference type="EMBL" id="KAJ7530122.1"/>
    </source>
</evidence>
<reference evidence="2" key="1">
    <citation type="journal article" date="2024" name="Proc. Natl. Acad. Sci. U.S.A.">
        <title>Extraordinary preservation of gene collinearity over three hundred million years revealed in homosporous lycophytes.</title>
        <authorList>
            <person name="Li C."/>
            <person name="Wickell D."/>
            <person name="Kuo L.Y."/>
            <person name="Chen X."/>
            <person name="Nie B."/>
            <person name="Liao X."/>
            <person name="Peng D."/>
            <person name="Ji J."/>
            <person name="Jenkins J."/>
            <person name="Williams M."/>
            <person name="Shu S."/>
            <person name="Plott C."/>
            <person name="Barry K."/>
            <person name="Rajasekar S."/>
            <person name="Grimwood J."/>
            <person name="Han X."/>
            <person name="Sun S."/>
            <person name="Hou Z."/>
            <person name="He W."/>
            <person name="Dai G."/>
            <person name="Sun C."/>
            <person name="Schmutz J."/>
            <person name="Leebens-Mack J.H."/>
            <person name="Li F.W."/>
            <person name="Wang L."/>
        </authorList>
    </citation>
    <scope>NUCLEOTIDE SEQUENCE [LARGE SCALE GENOMIC DNA]</scope>
    <source>
        <strain evidence="2">cv. PW_Plant_1</strain>
    </source>
</reference>